<keyword evidence="4" id="KW-1185">Reference proteome</keyword>
<evidence type="ECO:0000313" key="4">
    <source>
        <dbReference type="Proteomes" id="UP000054549"/>
    </source>
</evidence>
<evidence type="ECO:0000256" key="1">
    <source>
        <dbReference type="SAM" id="Phobius"/>
    </source>
</evidence>
<dbReference type="EMBL" id="KN818378">
    <property type="protein sequence ID" value="KIL57224.1"/>
    <property type="molecule type" value="Genomic_DNA"/>
</dbReference>
<dbReference type="HOGENOM" id="CLU_2049092_0_0_1"/>
<keyword evidence="1" id="KW-0472">Membrane</keyword>
<gene>
    <name evidence="3" type="ORF">M378DRAFT_399775</name>
</gene>
<dbReference type="InParanoid" id="A0A0C2ST49"/>
<evidence type="ECO:0000256" key="2">
    <source>
        <dbReference type="SAM" id="SignalP"/>
    </source>
</evidence>
<keyword evidence="1" id="KW-0812">Transmembrane</keyword>
<proteinExistence type="predicted"/>
<protein>
    <submittedName>
        <fullName evidence="3">Uncharacterized protein</fullName>
    </submittedName>
</protein>
<dbReference type="OrthoDB" id="2536347at2759"/>
<name>A0A0C2ST49_AMAMK</name>
<dbReference type="Proteomes" id="UP000054549">
    <property type="component" value="Unassembled WGS sequence"/>
</dbReference>
<accession>A0A0C2ST49</accession>
<feature type="signal peptide" evidence="2">
    <location>
        <begin position="1"/>
        <end position="22"/>
    </location>
</feature>
<feature type="transmembrane region" description="Helical" evidence="1">
    <location>
        <begin position="69"/>
        <end position="89"/>
    </location>
</feature>
<sequence>MVQKKAVSRLIFALAFLQLCAAILCMEVWTSLNVVNDTIIAFTMVRSLLNERPLYNYTKSRIARLVRLIIATGLLAIVANLISLAFLVLPDRSGWFATAMLATRNWRNRSTNVFSTLINN</sequence>
<keyword evidence="1" id="KW-1133">Transmembrane helix</keyword>
<feature type="chain" id="PRO_5002167665" evidence="2">
    <location>
        <begin position="23"/>
        <end position="120"/>
    </location>
</feature>
<dbReference type="AlphaFoldDB" id="A0A0C2ST49"/>
<reference evidence="3 4" key="1">
    <citation type="submission" date="2014-04" db="EMBL/GenBank/DDBJ databases">
        <title>Evolutionary Origins and Diversification of the Mycorrhizal Mutualists.</title>
        <authorList>
            <consortium name="DOE Joint Genome Institute"/>
            <consortium name="Mycorrhizal Genomics Consortium"/>
            <person name="Kohler A."/>
            <person name="Kuo A."/>
            <person name="Nagy L.G."/>
            <person name="Floudas D."/>
            <person name="Copeland A."/>
            <person name="Barry K.W."/>
            <person name="Cichocki N."/>
            <person name="Veneault-Fourrey C."/>
            <person name="LaButti K."/>
            <person name="Lindquist E.A."/>
            <person name="Lipzen A."/>
            <person name="Lundell T."/>
            <person name="Morin E."/>
            <person name="Murat C."/>
            <person name="Riley R."/>
            <person name="Ohm R."/>
            <person name="Sun H."/>
            <person name="Tunlid A."/>
            <person name="Henrissat B."/>
            <person name="Grigoriev I.V."/>
            <person name="Hibbett D.S."/>
            <person name="Martin F."/>
        </authorList>
    </citation>
    <scope>NUCLEOTIDE SEQUENCE [LARGE SCALE GENOMIC DNA]</scope>
    <source>
        <strain evidence="3 4">Koide BX008</strain>
    </source>
</reference>
<organism evidence="3 4">
    <name type="scientific">Amanita muscaria (strain Koide BX008)</name>
    <dbReference type="NCBI Taxonomy" id="946122"/>
    <lineage>
        <taxon>Eukaryota</taxon>
        <taxon>Fungi</taxon>
        <taxon>Dikarya</taxon>
        <taxon>Basidiomycota</taxon>
        <taxon>Agaricomycotina</taxon>
        <taxon>Agaricomycetes</taxon>
        <taxon>Agaricomycetidae</taxon>
        <taxon>Agaricales</taxon>
        <taxon>Pluteineae</taxon>
        <taxon>Amanitaceae</taxon>
        <taxon>Amanita</taxon>
    </lineage>
</organism>
<evidence type="ECO:0000313" key="3">
    <source>
        <dbReference type="EMBL" id="KIL57224.1"/>
    </source>
</evidence>
<keyword evidence="2" id="KW-0732">Signal</keyword>